<protein>
    <submittedName>
        <fullName evidence="3">DUF2637 domain-containing protein</fullName>
    </submittedName>
</protein>
<dbReference type="InterPro" id="IPR021235">
    <property type="entry name" value="DUF2637"/>
</dbReference>
<gene>
    <name evidence="3" type="ORF">FH715_17540</name>
</gene>
<keyword evidence="2" id="KW-1133">Transmembrane helix</keyword>
<keyword evidence="2" id="KW-0812">Transmembrane</keyword>
<reference evidence="3 4" key="1">
    <citation type="submission" date="2019-06" db="EMBL/GenBank/DDBJ databases">
        <title>Draft genome of Streptomyces sedi sp. JCM16909.</title>
        <authorList>
            <person name="Klykleung N."/>
            <person name="Tanasupawat S."/>
            <person name="Kudo T."/>
            <person name="Yuki M."/>
            <person name="Ohkuma M."/>
        </authorList>
    </citation>
    <scope>NUCLEOTIDE SEQUENCE [LARGE SCALE GENOMIC DNA]</scope>
    <source>
        <strain evidence="3 4">JCM 16909</strain>
    </source>
</reference>
<evidence type="ECO:0000256" key="2">
    <source>
        <dbReference type="SAM" id="Phobius"/>
    </source>
</evidence>
<evidence type="ECO:0000313" key="4">
    <source>
        <dbReference type="Proteomes" id="UP000311713"/>
    </source>
</evidence>
<feature type="transmembrane region" description="Helical" evidence="2">
    <location>
        <begin position="48"/>
        <end position="72"/>
    </location>
</feature>
<feature type="region of interest" description="Disordered" evidence="1">
    <location>
        <begin position="231"/>
        <end position="284"/>
    </location>
</feature>
<dbReference type="PANTHER" id="PTHR23242">
    <property type="entry name" value="TRANSCRIPTION FACTOR HOXA13"/>
    <property type="match status" value="1"/>
</dbReference>
<dbReference type="RefSeq" id="WP_139646381.1">
    <property type="nucleotide sequence ID" value="NZ_BAAAZS010000081.1"/>
</dbReference>
<dbReference type="OrthoDB" id="4333663at2"/>
<feature type="region of interest" description="Disordered" evidence="1">
    <location>
        <begin position="409"/>
        <end position="457"/>
    </location>
</feature>
<feature type="region of interest" description="Disordered" evidence="1">
    <location>
        <begin position="296"/>
        <end position="395"/>
    </location>
</feature>
<sequence>MAAIQLTRAHRVLVGIVLAGAVVIATIGFVGSYAAVRELAEEKGFGDFAPFFPIGVDAGIVVLLSLDLLLTWLRIPFPLLRQTAWLLTAATIAFNGASAWGDPLGVGMHAIIPVLFVITVEAARHAIGRVADITADRHMEGVRMWRWFLSPIPTFRLWRRMKLWELRSYQEVITMERDRLVYQAQLRAEYGRAWRRRAPVEARMPLKLARYGVPLRETAATGLAAARPRLAVGAQEQQPKPVSAAASGPEGEGRAADDERGRLGERAGRERPEVRHPEDGSGAAEVVEEAVEPAWLNGGFRPAPGGADGGGERAGAAREPVRETVRETAGAGAEPREAPGAGWGGAPYGGEPYGREPYGREGELAASDAGASFGGEETFRGAGRGYGGDEPPPVEAAPAEAAVTVPVGPGRRRALGNAPVVPDDHERTEQAEATELAGLAEPPRQDGQDGYSAEDGPPSDAFYDAYRQYILEQGDFPNARQLSRFLHERFSITDGDGTLLSEQYLRPYTRGFRERYSAEMGTGV</sequence>
<dbReference type="EMBL" id="VDGT01000013">
    <property type="protein sequence ID" value="TNM28368.1"/>
    <property type="molecule type" value="Genomic_DNA"/>
</dbReference>
<feature type="compositionally biased region" description="Basic and acidic residues" evidence="1">
    <location>
        <begin position="315"/>
        <end position="326"/>
    </location>
</feature>
<dbReference type="Proteomes" id="UP000311713">
    <property type="component" value="Unassembled WGS sequence"/>
</dbReference>
<feature type="compositionally biased region" description="Gly residues" evidence="1">
    <location>
        <begin position="341"/>
        <end position="352"/>
    </location>
</feature>
<keyword evidence="4" id="KW-1185">Reference proteome</keyword>
<dbReference type="Pfam" id="PF10935">
    <property type="entry name" value="DUF2637"/>
    <property type="match status" value="1"/>
</dbReference>
<feature type="transmembrane region" description="Helical" evidence="2">
    <location>
        <begin position="12"/>
        <end position="36"/>
    </location>
</feature>
<feature type="compositionally biased region" description="Basic and acidic residues" evidence="1">
    <location>
        <begin position="251"/>
        <end position="279"/>
    </location>
</feature>
<name>A0A5C4UXX5_9ACTN</name>
<keyword evidence="2" id="KW-0472">Membrane</keyword>
<organism evidence="3 4">
    <name type="scientific">Streptomyces sedi</name>
    <dbReference type="NCBI Taxonomy" id="555059"/>
    <lineage>
        <taxon>Bacteria</taxon>
        <taxon>Bacillati</taxon>
        <taxon>Actinomycetota</taxon>
        <taxon>Actinomycetes</taxon>
        <taxon>Kitasatosporales</taxon>
        <taxon>Streptomycetaceae</taxon>
        <taxon>Streptomyces</taxon>
    </lineage>
</organism>
<feature type="transmembrane region" description="Helical" evidence="2">
    <location>
        <begin position="84"/>
        <end position="100"/>
    </location>
</feature>
<dbReference type="PANTHER" id="PTHR23242:SF9">
    <property type="entry name" value="TRANSCRIPTION FACTOR HOXA13"/>
    <property type="match status" value="1"/>
</dbReference>
<proteinExistence type="predicted"/>
<evidence type="ECO:0000313" key="3">
    <source>
        <dbReference type="EMBL" id="TNM28368.1"/>
    </source>
</evidence>
<comment type="caution">
    <text evidence="3">The sequence shown here is derived from an EMBL/GenBank/DDBJ whole genome shotgun (WGS) entry which is preliminary data.</text>
</comment>
<accession>A0A5C4UXX5</accession>
<dbReference type="AlphaFoldDB" id="A0A5C4UXX5"/>
<evidence type="ECO:0000256" key="1">
    <source>
        <dbReference type="SAM" id="MobiDB-lite"/>
    </source>
</evidence>
<feature type="compositionally biased region" description="Basic and acidic residues" evidence="1">
    <location>
        <begin position="353"/>
        <end position="363"/>
    </location>
</feature>